<evidence type="ECO:0000313" key="2">
    <source>
        <dbReference type="EMBL" id="RMC01160.1"/>
    </source>
</evidence>
<feature type="compositionally biased region" description="Low complexity" evidence="1">
    <location>
        <begin position="13"/>
        <end position="25"/>
    </location>
</feature>
<feature type="region of interest" description="Disordered" evidence="1">
    <location>
        <begin position="1"/>
        <end position="32"/>
    </location>
</feature>
<dbReference type="AlphaFoldDB" id="A0A3M0JQY5"/>
<evidence type="ECO:0000313" key="3">
    <source>
        <dbReference type="Proteomes" id="UP000269221"/>
    </source>
</evidence>
<reference evidence="2 3" key="1">
    <citation type="submission" date="2018-07" db="EMBL/GenBank/DDBJ databases">
        <title>A high quality draft genome assembly of the barn swallow (H. rustica rustica).</title>
        <authorList>
            <person name="Formenti G."/>
            <person name="Chiara M."/>
            <person name="Poveda L."/>
            <person name="Francoijs K.-J."/>
            <person name="Bonisoli-Alquati A."/>
            <person name="Canova L."/>
            <person name="Gianfranceschi L."/>
            <person name="Horner D.S."/>
            <person name="Saino N."/>
        </authorList>
    </citation>
    <scope>NUCLEOTIDE SEQUENCE [LARGE SCALE GENOMIC DNA]</scope>
    <source>
        <strain evidence="2">Chelidonia</strain>
        <tissue evidence="2">Blood</tissue>
    </source>
</reference>
<proteinExistence type="predicted"/>
<sequence>MEDGPDEKKAQDSWSSSQRGSSNKSYGKDEHSQQVTVTDELYFKKIYKEVQTKIRPRGTHIICVFKAQTRKAKAQLELKLVRDVKGKDKGIYKYTSCKIKPEVNGKHCSVGQETVTNLGNSKITCGYTPISFVEDFSQNAQVPAASGNVTEETEHSPILISL</sequence>
<feature type="compositionally biased region" description="Basic and acidic residues" evidence="1">
    <location>
        <begin position="1"/>
        <end position="11"/>
    </location>
</feature>
<name>A0A3M0JQY5_HIRRU</name>
<keyword evidence="3" id="KW-1185">Reference proteome</keyword>
<dbReference type="Proteomes" id="UP000269221">
    <property type="component" value="Unassembled WGS sequence"/>
</dbReference>
<organism evidence="2 3">
    <name type="scientific">Hirundo rustica rustica</name>
    <dbReference type="NCBI Taxonomy" id="333673"/>
    <lineage>
        <taxon>Eukaryota</taxon>
        <taxon>Metazoa</taxon>
        <taxon>Chordata</taxon>
        <taxon>Craniata</taxon>
        <taxon>Vertebrata</taxon>
        <taxon>Euteleostomi</taxon>
        <taxon>Archelosauria</taxon>
        <taxon>Archosauria</taxon>
        <taxon>Dinosauria</taxon>
        <taxon>Saurischia</taxon>
        <taxon>Theropoda</taxon>
        <taxon>Coelurosauria</taxon>
        <taxon>Aves</taxon>
        <taxon>Neognathae</taxon>
        <taxon>Neoaves</taxon>
        <taxon>Telluraves</taxon>
        <taxon>Australaves</taxon>
        <taxon>Passeriformes</taxon>
        <taxon>Sylvioidea</taxon>
        <taxon>Hirundinidae</taxon>
        <taxon>Hirundo</taxon>
    </lineage>
</organism>
<evidence type="ECO:0000256" key="1">
    <source>
        <dbReference type="SAM" id="MobiDB-lite"/>
    </source>
</evidence>
<gene>
    <name evidence="2" type="ORF">DUI87_22251</name>
</gene>
<dbReference type="EMBL" id="QRBI01000140">
    <property type="protein sequence ID" value="RMC01160.1"/>
    <property type="molecule type" value="Genomic_DNA"/>
</dbReference>
<comment type="caution">
    <text evidence="2">The sequence shown here is derived from an EMBL/GenBank/DDBJ whole genome shotgun (WGS) entry which is preliminary data.</text>
</comment>
<protein>
    <submittedName>
        <fullName evidence="2">Uncharacterized protein</fullName>
    </submittedName>
</protein>
<accession>A0A3M0JQY5</accession>